<reference evidence="1 2" key="1">
    <citation type="submission" date="2014-04" db="EMBL/GenBank/DDBJ databases">
        <title>Evolutionary Origins and Diversification of the Mycorrhizal Mutualists.</title>
        <authorList>
            <consortium name="DOE Joint Genome Institute"/>
            <consortium name="Mycorrhizal Genomics Consortium"/>
            <person name="Kohler A."/>
            <person name="Kuo A."/>
            <person name="Nagy L.G."/>
            <person name="Floudas D."/>
            <person name="Copeland A."/>
            <person name="Barry K.W."/>
            <person name="Cichocki N."/>
            <person name="Veneault-Fourrey C."/>
            <person name="LaButti K."/>
            <person name="Lindquist E.A."/>
            <person name="Lipzen A."/>
            <person name="Lundell T."/>
            <person name="Morin E."/>
            <person name="Murat C."/>
            <person name="Riley R."/>
            <person name="Ohm R."/>
            <person name="Sun H."/>
            <person name="Tunlid A."/>
            <person name="Henrissat B."/>
            <person name="Grigoriev I.V."/>
            <person name="Hibbett D.S."/>
            <person name="Martin F."/>
        </authorList>
    </citation>
    <scope>NUCLEOTIDE SEQUENCE [LARGE SCALE GENOMIC DNA]</scope>
    <source>
        <strain evidence="1 2">Koide BX008</strain>
    </source>
</reference>
<accession>A0A0C2S8I3</accession>
<dbReference type="EMBL" id="KN818323">
    <property type="protein sequence ID" value="KIL59070.1"/>
    <property type="molecule type" value="Genomic_DNA"/>
</dbReference>
<gene>
    <name evidence="1" type="ORF">M378DRAFT_169835</name>
</gene>
<evidence type="ECO:0000313" key="1">
    <source>
        <dbReference type="EMBL" id="KIL59070.1"/>
    </source>
</evidence>
<keyword evidence="2" id="KW-1185">Reference proteome</keyword>
<dbReference type="Proteomes" id="UP000054549">
    <property type="component" value="Unassembled WGS sequence"/>
</dbReference>
<organism evidence="1 2">
    <name type="scientific">Amanita muscaria (strain Koide BX008)</name>
    <dbReference type="NCBI Taxonomy" id="946122"/>
    <lineage>
        <taxon>Eukaryota</taxon>
        <taxon>Fungi</taxon>
        <taxon>Dikarya</taxon>
        <taxon>Basidiomycota</taxon>
        <taxon>Agaricomycotina</taxon>
        <taxon>Agaricomycetes</taxon>
        <taxon>Agaricomycetidae</taxon>
        <taxon>Agaricales</taxon>
        <taxon>Pluteineae</taxon>
        <taxon>Amanitaceae</taxon>
        <taxon>Amanita</taxon>
    </lineage>
</organism>
<protein>
    <submittedName>
        <fullName evidence="1">Uncharacterized protein</fullName>
    </submittedName>
</protein>
<dbReference type="InParanoid" id="A0A0C2S8I3"/>
<evidence type="ECO:0000313" key="2">
    <source>
        <dbReference type="Proteomes" id="UP000054549"/>
    </source>
</evidence>
<dbReference type="AlphaFoldDB" id="A0A0C2S8I3"/>
<proteinExistence type="predicted"/>
<name>A0A0C2S8I3_AMAMK</name>
<dbReference type="HOGENOM" id="CLU_3031844_0_0_1"/>
<sequence>MQFSKINVIGSRKAIAEADVTKVKRQVGRSRTLGGASRGLNLLRAVYREVIAEIN</sequence>